<dbReference type="PANTHER" id="PTHR22916:SF51">
    <property type="entry name" value="GLYCOSYLTRANSFERASE EPSH-RELATED"/>
    <property type="match status" value="1"/>
</dbReference>
<evidence type="ECO:0000259" key="3">
    <source>
        <dbReference type="Pfam" id="PF00535"/>
    </source>
</evidence>
<proteinExistence type="predicted"/>
<protein>
    <submittedName>
        <fullName evidence="4">Glycosyl transferase</fullName>
    </submittedName>
</protein>
<keyword evidence="1" id="KW-0328">Glycosyltransferase</keyword>
<name>A0A7Y0HW10_9BIFI</name>
<dbReference type="AlphaFoldDB" id="A0A7Y0HW10"/>
<comment type="caution">
    <text evidence="4">The sequence shown here is derived from an EMBL/GenBank/DDBJ whole genome shotgun (WGS) entry which is preliminary data.</text>
</comment>
<dbReference type="InterPro" id="IPR029044">
    <property type="entry name" value="Nucleotide-diphossugar_trans"/>
</dbReference>
<reference evidence="4 5" key="1">
    <citation type="submission" date="2020-02" db="EMBL/GenBank/DDBJ databases">
        <title>Characterization of phylogenetic diversity of novel bifidobacterial species isolated in Czech ZOOs.</title>
        <authorList>
            <person name="Lugli G.A."/>
            <person name="Vera N.B."/>
            <person name="Ventura M."/>
        </authorList>
    </citation>
    <scope>NUCLEOTIDE SEQUENCE [LARGE SCALE GENOMIC DNA]</scope>
    <source>
        <strain evidence="4 5">DSM 109960</strain>
    </source>
</reference>
<evidence type="ECO:0000256" key="2">
    <source>
        <dbReference type="ARBA" id="ARBA00022679"/>
    </source>
</evidence>
<dbReference type="InterPro" id="IPR001173">
    <property type="entry name" value="Glyco_trans_2-like"/>
</dbReference>
<accession>A0A7Y0HW10</accession>
<dbReference type="Pfam" id="PF00535">
    <property type="entry name" value="Glycos_transf_2"/>
    <property type="match status" value="1"/>
</dbReference>
<gene>
    <name evidence="4" type="ORF">G1C98_1145</name>
</gene>
<dbReference type="PANTHER" id="PTHR22916">
    <property type="entry name" value="GLYCOSYLTRANSFERASE"/>
    <property type="match status" value="1"/>
</dbReference>
<dbReference type="GO" id="GO:0016757">
    <property type="term" value="F:glycosyltransferase activity"/>
    <property type="evidence" value="ECO:0007669"/>
    <property type="project" value="UniProtKB-KW"/>
</dbReference>
<sequence length="332" mass="38867">MVKEILLSLIIPVWNTPTVFLQQCFAPFLQNRNLKIEIIIVDDGSCPETSKYLDSINLAYEAQVIHQKNQGQNSARCTGLSVARGIYVGFLDSDDFINWDSFAKIVDLLCDEDSDIIVFNGVKVDAKGKRIDSKELNFANFSKREYVRSCAELWRQFIRREFLEENGGLYNPSKMCIGEDLASILPLSVRADSIKYFNEDVYMYRQQRRSAIHSMDSSNRLSIIDSFNHIIKSLTNDELSLYHNEIEWQAVNHLMNYETRAQLRYGIQGLRNVRRISSWMSMHFREWQCNPYINDEKSKRGVAFRLSVGRKYWIIMFYQSFIRRILERGNLD</sequence>
<dbReference type="Proteomes" id="UP000529710">
    <property type="component" value="Unassembled WGS sequence"/>
</dbReference>
<evidence type="ECO:0000313" key="4">
    <source>
        <dbReference type="EMBL" id="NMM96409.1"/>
    </source>
</evidence>
<organism evidence="4 5">
    <name type="scientific">Bifidobacterium erythrocebi</name>
    <dbReference type="NCBI Taxonomy" id="2675325"/>
    <lineage>
        <taxon>Bacteria</taxon>
        <taxon>Bacillati</taxon>
        <taxon>Actinomycetota</taxon>
        <taxon>Actinomycetes</taxon>
        <taxon>Bifidobacteriales</taxon>
        <taxon>Bifidobacteriaceae</taxon>
        <taxon>Bifidobacterium</taxon>
    </lineage>
</organism>
<dbReference type="EMBL" id="JAAIIF010000009">
    <property type="protein sequence ID" value="NMM96409.1"/>
    <property type="molecule type" value="Genomic_DNA"/>
</dbReference>
<keyword evidence="5" id="KW-1185">Reference proteome</keyword>
<evidence type="ECO:0000256" key="1">
    <source>
        <dbReference type="ARBA" id="ARBA00022676"/>
    </source>
</evidence>
<feature type="domain" description="Glycosyltransferase 2-like" evidence="3">
    <location>
        <begin position="8"/>
        <end position="137"/>
    </location>
</feature>
<dbReference type="Gene3D" id="3.90.550.10">
    <property type="entry name" value="Spore Coat Polysaccharide Biosynthesis Protein SpsA, Chain A"/>
    <property type="match status" value="1"/>
</dbReference>
<evidence type="ECO:0000313" key="5">
    <source>
        <dbReference type="Proteomes" id="UP000529710"/>
    </source>
</evidence>
<keyword evidence="2 4" id="KW-0808">Transferase</keyword>
<dbReference type="CDD" id="cd00761">
    <property type="entry name" value="Glyco_tranf_GTA_type"/>
    <property type="match status" value="1"/>
</dbReference>
<dbReference type="SUPFAM" id="SSF53448">
    <property type="entry name" value="Nucleotide-diphospho-sugar transferases"/>
    <property type="match status" value="1"/>
</dbReference>